<protein>
    <submittedName>
        <fullName evidence="2">Uncharacterized protein</fullName>
    </submittedName>
</protein>
<comment type="caution">
    <text evidence="2">The sequence shown here is derived from an EMBL/GenBank/DDBJ whole genome shotgun (WGS) entry which is preliminary data.</text>
</comment>
<evidence type="ECO:0000256" key="1">
    <source>
        <dbReference type="SAM" id="Phobius"/>
    </source>
</evidence>
<keyword evidence="3" id="KW-1185">Reference proteome</keyword>
<reference evidence="2 3" key="1">
    <citation type="submission" date="2006-02" db="EMBL/GenBank/DDBJ databases">
        <authorList>
            <person name="Pinhassi J."/>
            <person name="Pedros-Alio C."/>
            <person name="Ferriera S."/>
            <person name="Johnson J."/>
            <person name="Kravitz S."/>
            <person name="Halpern A."/>
            <person name="Remington K."/>
            <person name="Beeson K."/>
            <person name="Tran B."/>
            <person name="Rogers Y.-H."/>
            <person name="Friedman R."/>
            <person name="Venter J.C."/>
        </authorList>
    </citation>
    <scope>NUCLEOTIDE SEQUENCE [LARGE SCALE GENOMIC DNA]</scope>
    <source>
        <strain evidence="2 3">MED297</strain>
    </source>
</reference>
<keyword evidence="1" id="KW-0472">Membrane</keyword>
<feature type="transmembrane region" description="Helical" evidence="1">
    <location>
        <begin position="83"/>
        <end position="101"/>
    </location>
</feature>
<dbReference type="AlphaFoldDB" id="A4BGA7"/>
<dbReference type="HOGENOM" id="CLU_1702819_0_0_6"/>
<name>A4BGA7_9GAMM</name>
<accession>A4BGA7</accession>
<evidence type="ECO:0000313" key="2">
    <source>
        <dbReference type="EMBL" id="EAR08902.1"/>
    </source>
</evidence>
<feature type="transmembrane region" description="Helical" evidence="1">
    <location>
        <begin position="121"/>
        <end position="141"/>
    </location>
</feature>
<proteinExistence type="predicted"/>
<feature type="transmembrane region" description="Helical" evidence="1">
    <location>
        <begin position="55"/>
        <end position="76"/>
    </location>
</feature>
<evidence type="ECO:0000313" key="3">
    <source>
        <dbReference type="Proteomes" id="UP000005953"/>
    </source>
</evidence>
<feature type="transmembrane region" description="Helical" evidence="1">
    <location>
        <begin position="21"/>
        <end position="43"/>
    </location>
</feature>
<gene>
    <name evidence="2" type="ORF">MED297_04512</name>
</gene>
<organism evidence="2 3">
    <name type="scientific">Reinekea blandensis MED297</name>
    <dbReference type="NCBI Taxonomy" id="314283"/>
    <lineage>
        <taxon>Bacteria</taxon>
        <taxon>Pseudomonadati</taxon>
        <taxon>Pseudomonadota</taxon>
        <taxon>Gammaproteobacteria</taxon>
        <taxon>Oceanospirillales</taxon>
        <taxon>Saccharospirillaceae</taxon>
        <taxon>Reinekea</taxon>
    </lineage>
</organism>
<sequence length="154" mass="17616">MKNTQWRTKKLLWNSMKITKSILHGTQSLLALLFSMFVVYAGIMNFLEGRPELGVYRIPCGILLLAYSLFNFYLVFKVEISKALIAVFPFGFLLFGSYWDYHFRGFIKGWAPATEQAATSQNIIGFSILAVLGIFSVLPLWRQKILGEIHNKTL</sequence>
<keyword evidence="1" id="KW-1133">Transmembrane helix</keyword>
<dbReference type="Proteomes" id="UP000005953">
    <property type="component" value="Unassembled WGS sequence"/>
</dbReference>
<dbReference type="EMBL" id="AAOE01000015">
    <property type="protein sequence ID" value="EAR08902.1"/>
    <property type="molecule type" value="Genomic_DNA"/>
</dbReference>
<keyword evidence="1" id="KW-0812">Transmembrane</keyword>